<keyword evidence="2" id="KW-0808">Transferase</keyword>
<dbReference type="Proteomes" id="UP001149822">
    <property type="component" value="Unassembled WGS sequence"/>
</dbReference>
<dbReference type="CDD" id="cd06223">
    <property type="entry name" value="PRTases_typeI"/>
    <property type="match status" value="1"/>
</dbReference>
<sequence length="220" mass="23570">MSGLNNSLFSDRVDAGRQLADRLAPYHGQECVVLALPRGGVPVALPVARKLKAPLDVLFVRKIGAPGYPEFAIGAVVDGDNPQVVMNEGVPSRLAADGYLQTEVPRLLQEIDRRRKLYLGDRRPVPIGGRTAIVVDDGIATGATMRAGLLGLERQNPARIVVAVPVAPAEALDRLRGVADDIVCLRTPDPFRAVGLHYRDFAQVSDAEVVAALREGSPDE</sequence>
<dbReference type="Gene3D" id="3.30.1310.20">
    <property type="entry name" value="PRTase-like"/>
    <property type="match status" value="1"/>
</dbReference>
<dbReference type="RefSeq" id="WP_268941407.1">
    <property type="nucleotide sequence ID" value="NZ_JAPTYD010000006.1"/>
</dbReference>
<gene>
    <name evidence="2" type="ORF">OU682_07245</name>
</gene>
<proteinExistence type="predicted"/>
<keyword evidence="2" id="KW-0328">Glycosyltransferase</keyword>
<dbReference type="SUPFAM" id="SSF53271">
    <property type="entry name" value="PRTase-like"/>
    <property type="match status" value="1"/>
</dbReference>
<dbReference type="InterPro" id="IPR000836">
    <property type="entry name" value="PRTase_dom"/>
</dbReference>
<name>A0ABT4J2U6_9RHOB</name>
<dbReference type="EMBL" id="JAPTYD010000006">
    <property type="protein sequence ID" value="MCZ0961412.1"/>
    <property type="molecule type" value="Genomic_DNA"/>
</dbReference>
<dbReference type="Pfam" id="PF00156">
    <property type="entry name" value="Pribosyltran"/>
    <property type="match status" value="1"/>
</dbReference>
<reference evidence="2" key="1">
    <citation type="submission" date="2022-12" db="EMBL/GenBank/DDBJ databases">
        <title>Paracoccus sp. EF6 isolated from a lake water.</title>
        <authorList>
            <person name="Liu H."/>
        </authorList>
    </citation>
    <scope>NUCLEOTIDE SEQUENCE</scope>
    <source>
        <strain evidence="2">EF6</strain>
    </source>
</reference>
<dbReference type="Gene3D" id="3.40.50.2020">
    <property type="match status" value="1"/>
</dbReference>
<keyword evidence="3" id="KW-1185">Reference proteome</keyword>
<feature type="domain" description="Phosphoribosyltransferase" evidence="1">
    <location>
        <begin position="23"/>
        <end position="190"/>
    </location>
</feature>
<organism evidence="2 3">
    <name type="scientific">Paracoccus benzoatiresistens</name>
    <dbReference type="NCBI Taxonomy" id="2997341"/>
    <lineage>
        <taxon>Bacteria</taxon>
        <taxon>Pseudomonadati</taxon>
        <taxon>Pseudomonadota</taxon>
        <taxon>Alphaproteobacteria</taxon>
        <taxon>Rhodobacterales</taxon>
        <taxon>Paracoccaceae</taxon>
        <taxon>Paracoccus</taxon>
    </lineage>
</organism>
<dbReference type="GO" id="GO:0016757">
    <property type="term" value="F:glycosyltransferase activity"/>
    <property type="evidence" value="ECO:0007669"/>
    <property type="project" value="UniProtKB-KW"/>
</dbReference>
<dbReference type="InterPro" id="IPR029057">
    <property type="entry name" value="PRTase-like"/>
</dbReference>
<comment type="caution">
    <text evidence="2">The sequence shown here is derived from an EMBL/GenBank/DDBJ whole genome shotgun (WGS) entry which is preliminary data.</text>
</comment>
<evidence type="ECO:0000313" key="2">
    <source>
        <dbReference type="EMBL" id="MCZ0961412.1"/>
    </source>
</evidence>
<protein>
    <submittedName>
        <fullName evidence="2">Phosphoribosyltransferase</fullName>
    </submittedName>
</protein>
<accession>A0ABT4J2U6</accession>
<evidence type="ECO:0000313" key="3">
    <source>
        <dbReference type="Proteomes" id="UP001149822"/>
    </source>
</evidence>
<evidence type="ECO:0000259" key="1">
    <source>
        <dbReference type="Pfam" id="PF00156"/>
    </source>
</evidence>